<comment type="caution">
    <text evidence="2">The sequence shown here is derived from an EMBL/GenBank/DDBJ whole genome shotgun (WGS) entry which is preliminary data.</text>
</comment>
<reference evidence="2 3" key="1">
    <citation type="submission" date="2023-09" db="EMBL/GenBank/DDBJ databases">
        <authorList>
            <person name="Wang M."/>
        </authorList>
    </citation>
    <scope>NUCLEOTIDE SEQUENCE [LARGE SCALE GENOMIC DNA]</scope>
    <source>
        <strain evidence="2">GT-2023</strain>
        <tissue evidence="2">Liver</tissue>
    </source>
</reference>
<feature type="region of interest" description="Disordered" evidence="1">
    <location>
        <begin position="28"/>
        <end position="60"/>
    </location>
</feature>
<protein>
    <submittedName>
        <fullName evidence="2">Uncharacterized protein</fullName>
    </submittedName>
</protein>
<evidence type="ECO:0000313" key="2">
    <source>
        <dbReference type="EMBL" id="KAL1279085.1"/>
    </source>
</evidence>
<gene>
    <name evidence="2" type="ORF">QQF64_025758</name>
</gene>
<sequence length="118" mass="14660">MKRSEEDRKKREEKEQEEMKKIYEKEIKEMKRKHEDEARKQAEELNDFRERKDQQVQELQQRLDEQEKHQELLEKLHQHLKDQAEKEFHKIQCQKQLEIKGLIKEVEKLKKKPICVIA</sequence>
<accession>A0ABR3NRD5</accession>
<name>A0ABR3NRD5_9TELE</name>
<dbReference type="Proteomes" id="UP001558613">
    <property type="component" value="Unassembled WGS sequence"/>
</dbReference>
<evidence type="ECO:0000313" key="3">
    <source>
        <dbReference type="Proteomes" id="UP001558613"/>
    </source>
</evidence>
<keyword evidence="3" id="KW-1185">Reference proteome</keyword>
<evidence type="ECO:0000256" key="1">
    <source>
        <dbReference type="SAM" id="MobiDB-lite"/>
    </source>
</evidence>
<organism evidence="2 3">
    <name type="scientific">Cirrhinus molitorella</name>
    <name type="common">mud carp</name>
    <dbReference type="NCBI Taxonomy" id="172907"/>
    <lineage>
        <taxon>Eukaryota</taxon>
        <taxon>Metazoa</taxon>
        <taxon>Chordata</taxon>
        <taxon>Craniata</taxon>
        <taxon>Vertebrata</taxon>
        <taxon>Euteleostomi</taxon>
        <taxon>Actinopterygii</taxon>
        <taxon>Neopterygii</taxon>
        <taxon>Teleostei</taxon>
        <taxon>Ostariophysi</taxon>
        <taxon>Cypriniformes</taxon>
        <taxon>Cyprinidae</taxon>
        <taxon>Labeoninae</taxon>
        <taxon>Labeonini</taxon>
        <taxon>Cirrhinus</taxon>
    </lineage>
</organism>
<proteinExistence type="predicted"/>
<dbReference type="EMBL" id="JAYMGO010000003">
    <property type="protein sequence ID" value="KAL1279085.1"/>
    <property type="molecule type" value="Genomic_DNA"/>
</dbReference>